<keyword evidence="5" id="KW-1185">Reference proteome</keyword>
<feature type="compositionally biased region" description="Gly residues" evidence="2">
    <location>
        <begin position="416"/>
        <end position="429"/>
    </location>
</feature>
<dbReference type="SMART" id="SM00271">
    <property type="entry name" value="DnaJ"/>
    <property type="match status" value="1"/>
</dbReference>
<dbReference type="PROSITE" id="PS00636">
    <property type="entry name" value="DNAJ_1"/>
    <property type="match status" value="1"/>
</dbReference>
<proteinExistence type="predicted"/>
<dbReference type="GO" id="GO:0051082">
    <property type="term" value="F:unfolded protein binding"/>
    <property type="evidence" value="ECO:0000318"/>
    <property type="project" value="GO_Central"/>
</dbReference>
<dbReference type="Proteomes" id="UP000002279">
    <property type="component" value="Chromosome 1"/>
</dbReference>
<feature type="compositionally biased region" description="Low complexity" evidence="2">
    <location>
        <begin position="398"/>
        <end position="415"/>
    </location>
</feature>
<feature type="compositionally biased region" description="Pro residues" evidence="2">
    <location>
        <begin position="256"/>
        <end position="268"/>
    </location>
</feature>
<dbReference type="CDD" id="cd06257">
    <property type="entry name" value="DnaJ"/>
    <property type="match status" value="1"/>
</dbReference>
<organism evidence="4 5">
    <name type="scientific">Ornithorhynchus anatinus</name>
    <name type="common">Duckbill platypus</name>
    <dbReference type="NCBI Taxonomy" id="9258"/>
    <lineage>
        <taxon>Eukaryota</taxon>
        <taxon>Metazoa</taxon>
        <taxon>Chordata</taxon>
        <taxon>Craniata</taxon>
        <taxon>Vertebrata</taxon>
        <taxon>Euteleostomi</taxon>
        <taxon>Mammalia</taxon>
        <taxon>Monotremata</taxon>
        <taxon>Ornithorhynchidae</taxon>
        <taxon>Ornithorhynchus</taxon>
    </lineage>
</organism>
<evidence type="ECO:0000256" key="2">
    <source>
        <dbReference type="SAM" id="MobiDB-lite"/>
    </source>
</evidence>
<dbReference type="PROSITE" id="PS50076">
    <property type="entry name" value="DNAJ_2"/>
    <property type="match status" value="1"/>
</dbReference>
<name>A0A6I8NU77_ORNAN</name>
<reference evidence="4 5" key="1">
    <citation type="journal article" date="2008" name="Nature">
        <title>Genome analysis of the platypus reveals unique signatures of evolution.</title>
        <authorList>
            <person name="Warren W.C."/>
            <person name="Hillier L.W."/>
            <person name="Marshall Graves J.A."/>
            <person name="Birney E."/>
            <person name="Ponting C.P."/>
            <person name="Grutzner F."/>
            <person name="Belov K."/>
            <person name="Miller W."/>
            <person name="Clarke L."/>
            <person name="Chinwalla A.T."/>
            <person name="Yang S.P."/>
            <person name="Heger A."/>
            <person name="Locke D.P."/>
            <person name="Miethke P."/>
            <person name="Waters P.D."/>
            <person name="Veyrunes F."/>
            <person name="Fulton L."/>
            <person name="Fulton B."/>
            <person name="Graves T."/>
            <person name="Wallis J."/>
            <person name="Puente X.S."/>
            <person name="Lopez-Otin C."/>
            <person name="Ordonez G.R."/>
            <person name="Eichler E.E."/>
            <person name="Chen L."/>
            <person name="Cheng Z."/>
            <person name="Deakin J.E."/>
            <person name="Alsop A."/>
            <person name="Thompson K."/>
            <person name="Kirby P."/>
            <person name="Papenfuss A.T."/>
            <person name="Wakefield M.J."/>
            <person name="Olender T."/>
            <person name="Lancet D."/>
            <person name="Huttley G.A."/>
            <person name="Smit A.F."/>
            <person name="Pask A."/>
            <person name="Temple-Smith P."/>
            <person name="Batzer M.A."/>
            <person name="Walker J.A."/>
            <person name="Konkel M.K."/>
            <person name="Harris R.S."/>
            <person name="Whittington C.M."/>
            <person name="Wong E.S."/>
            <person name="Gemmell N.J."/>
            <person name="Buschiazzo E."/>
            <person name="Vargas Jentzsch I.M."/>
            <person name="Merkel A."/>
            <person name="Schmitz J."/>
            <person name="Zemann A."/>
            <person name="Churakov G."/>
            <person name="Kriegs J.O."/>
            <person name="Brosius J."/>
            <person name="Murchison E.P."/>
            <person name="Sachidanandam R."/>
            <person name="Smith C."/>
            <person name="Hannon G.J."/>
            <person name="Tsend-Ayush E."/>
            <person name="McMillan D."/>
            <person name="Attenborough R."/>
            <person name="Rens W."/>
            <person name="Ferguson-Smith M."/>
            <person name="Lefevre C.M."/>
            <person name="Sharp J.A."/>
            <person name="Nicholas K.R."/>
            <person name="Ray D.A."/>
            <person name="Kube M."/>
            <person name="Reinhardt R."/>
            <person name="Pringle T.H."/>
            <person name="Taylor J."/>
            <person name="Jones R.C."/>
            <person name="Nixon B."/>
            <person name="Dacheux J.L."/>
            <person name="Niwa H."/>
            <person name="Sekita Y."/>
            <person name="Huang X."/>
            <person name="Stark A."/>
            <person name="Kheradpour P."/>
            <person name="Kellis M."/>
            <person name="Flicek P."/>
            <person name="Chen Y."/>
            <person name="Webber C."/>
            <person name="Hardison R."/>
            <person name="Nelson J."/>
            <person name="Hallsworth-Pepin K."/>
            <person name="Delehaunty K."/>
            <person name="Markovic C."/>
            <person name="Minx P."/>
            <person name="Feng Y."/>
            <person name="Kremitzki C."/>
            <person name="Mitreva M."/>
            <person name="Glasscock J."/>
            <person name="Wylie T."/>
            <person name="Wohldmann P."/>
            <person name="Thiru P."/>
            <person name="Nhan M.N."/>
            <person name="Pohl C.S."/>
            <person name="Smith S.M."/>
            <person name="Hou S."/>
            <person name="Nefedov M."/>
            <person name="de Jong P.J."/>
            <person name="Renfree M.B."/>
            <person name="Mardis E.R."/>
            <person name="Wilson R.K."/>
        </authorList>
    </citation>
    <scope>NUCLEOTIDE SEQUENCE [LARGE SCALE GENOMIC DNA]</scope>
    <source>
        <strain evidence="4 5">Glennie</strain>
    </source>
</reference>
<accession>A0A6I8NU77</accession>
<evidence type="ECO:0000313" key="5">
    <source>
        <dbReference type="Proteomes" id="UP000002279"/>
    </source>
</evidence>
<dbReference type="GO" id="GO:0042026">
    <property type="term" value="P:protein refolding"/>
    <property type="evidence" value="ECO:0000318"/>
    <property type="project" value="GO_Central"/>
</dbReference>
<dbReference type="Gene3D" id="1.10.287.110">
    <property type="entry name" value="DnaJ domain"/>
    <property type="match status" value="1"/>
</dbReference>
<dbReference type="GO" id="GO:0005829">
    <property type="term" value="C:cytosol"/>
    <property type="evidence" value="ECO:0000318"/>
    <property type="project" value="GO_Central"/>
</dbReference>
<reference evidence="4" key="2">
    <citation type="submission" date="2025-08" db="UniProtKB">
        <authorList>
            <consortium name="Ensembl"/>
        </authorList>
    </citation>
    <scope>IDENTIFICATION</scope>
    <source>
        <strain evidence="4">Glennie</strain>
    </source>
</reference>
<dbReference type="PANTHER" id="PTHR45168:SF1">
    <property type="entry name" value="DNAJ HOMOLOG SUBFAMILY B MEMBER 2"/>
    <property type="match status" value="1"/>
</dbReference>
<dbReference type="GeneTree" id="ENSGT00940000160220"/>
<feature type="compositionally biased region" description="Basic residues" evidence="2">
    <location>
        <begin position="335"/>
        <end position="346"/>
    </location>
</feature>
<dbReference type="InterPro" id="IPR018253">
    <property type="entry name" value="DnaJ_domain_CS"/>
</dbReference>
<dbReference type="Ensembl" id="ENSOANT00000052190.1">
    <property type="protein sequence ID" value="ENSOANP00000044844.1"/>
    <property type="gene ID" value="ENSOANG00000038452.1"/>
</dbReference>
<feature type="compositionally biased region" description="Basic residues" evidence="2">
    <location>
        <begin position="272"/>
        <end position="288"/>
    </location>
</feature>
<evidence type="ECO:0000313" key="4">
    <source>
        <dbReference type="Ensembl" id="ENSOANP00000044844.1"/>
    </source>
</evidence>
<keyword evidence="1" id="KW-0143">Chaperone</keyword>
<dbReference type="PRINTS" id="PR00625">
    <property type="entry name" value="JDOMAIN"/>
</dbReference>
<evidence type="ECO:0000259" key="3">
    <source>
        <dbReference type="PROSITE" id="PS50076"/>
    </source>
</evidence>
<dbReference type="Pfam" id="PF00226">
    <property type="entry name" value="DnaJ"/>
    <property type="match status" value="1"/>
</dbReference>
<sequence>MTRRVPPPPCPPPRPTLCPLSPRGVDAMASYYAVLDVPPTASPEEIKKAYRRKALKWHPDKNVENKEFAEQKFKEVAEAYEVLSDKHKRDIYDRYGREGLTGVAGRGSPHPAEPGGPAFTFRSPDEVFREFFGGRDPFADLFDDLGPFSELQSQGIRTPGSFFSFSSYFPAHSAPPDFSSSSFSFSPGASAFRSVSTSTAFVRGRRVVTRRIVENGQERVEVEEDGQLKSIRINGIPDDLALGLELSRREQRASAPPGPRPAPPPAPPGRRALGRRPVRGGRRRRRRGPAAGHGLQPVRDGGRRREAACRWAGGPSPPPPPRGRRGGGSGGGRRGGGRRPGPRARSGRGGAGGPLPHPLTGPVRTHPGLLLLLLGPGGVGEARPTRAAGGWGPPPPAARRAAAVPPSVRVPARHGGPPGGRRGPGGGPGSTRLCYLFSAHGGQSTAPSARAGRESPQVDGPSVGGIRGAPVTGAGREVSGSKI</sequence>
<dbReference type="GO" id="GO:0001671">
    <property type="term" value="F:ATPase activator activity"/>
    <property type="evidence" value="ECO:0000318"/>
    <property type="project" value="GO_Central"/>
</dbReference>
<protein>
    <recommendedName>
        <fullName evidence="3">J domain-containing protein</fullName>
    </recommendedName>
</protein>
<dbReference type="Bgee" id="ENSOANG00000038452">
    <property type="expression patterns" value="Expressed in heart and 8 other cell types or tissues"/>
</dbReference>
<dbReference type="InterPro" id="IPR001623">
    <property type="entry name" value="DnaJ_domain"/>
</dbReference>
<dbReference type="GO" id="GO:0030544">
    <property type="term" value="F:Hsp70 protein binding"/>
    <property type="evidence" value="ECO:0000318"/>
    <property type="project" value="GO_Central"/>
</dbReference>
<evidence type="ECO:0000256" key="1">
    <source>
        <dbReference type="ARBA" id="ARBA00023186"/>
    </source>
</evidence>
<dbReference type="InterPro" id="IPR043183">
    <property type="entry name" value="DNJB2/6-like"/>
</dbReference>
<reference evidence="4" key="3">
    <citation type="submission" date="2025-09" db="UniProtKB">
        <authorList>
            <consortium name="Ensembl"/>
        </authorList>
    </citation>
    <scope>IDENTIFICATION</scope>
    <source>
        <strain evidence="4">Glennie</strain>
    </source>
</reference>
<dbReference type="AlphaFoldDB" id="A0A6I8NU77"/>
<feature type="region of interest" description="Disordered" evidence="2">
    <location>
        <begin position="248"/>
        <end position="366"/>
    </location>
</feature>
<dbReference type="InterPro" id="IPR036869">
    <property type="entry name" value="J_dom_sf"/>
</dbReference>
<dbReference type="PANTHER" id="PTHR45168">
    <property type="entry name" value="DNAJ HOMOLOG SUBFAMILY B MEMBER 2"/>
    <property type="match status" value="1"/>
</dbReference>
<dbReference type="SUPFAM" id="SSF46565">
    <property type="entry name" value="Chaperone J-domain"/>
    <property type="match status" value="1"/>
</dbReference>
<dbReference type="InParanoid" id="A0A6I8NU77"/>
<dbReference type="FunFam" id="1.10.287.110:FF:000021">
    <property type="entry name" value="DnaJ (Hsp40) homolog, subfamily B, member 2"/>
    <property type="match status" value="1"/>
</dbReference>
<feature type="region of interest" description="Disordered" evidence="2">
    <location>
        <begin position="381"/>
        <end position="483"/>
    </location>
</feature>
<gene>
    <name evidence="4" type="primary">DNAJB2</name>
</gene>
<feature type="domain" description="J" evidence="3">
    <location>
        <begin position="30"/>
        <end position="96"/>
    </location>
</feature>